<comment type="caution">
    <text evidence="2">The sequence shown here is derived from an EMBL/GenBank/DDBJ whole genome shotgun (WGS) entry which is preliminary data.</text>
</comment>
<evidence type="ECO:0008006" key="4">
    <source>
        <dbReference type="Google" id="ProtNLM"/>
    </source>
</evidence>
<feature type="transmembrane region" description="Helical" evidence="1">
    <location>
        <begin position="12"/>
        <end position="34"/>
    </location>
</feature>
<dbReference type="InterPro" id="IPR011701">
    <property type="entry name" value="MFS"/>
</dbReference>
<name>A0A2G5TCL6_9PELO</name>
<feature type="transmembrane region" description="Helical" evidence="1">
    <location>
        <begin position="156"/>
        <end position="176"/>
    </location>
</feature>
<feature type="transmembrane region" description="Helical" evidence="1">
    <location>
        <begin position="417"/>
        <end position="438"/>
    </location>
</feature>
<dbReference type="AlphaFoldDB" id="A0A2G5TCL6"/>
<dbReference type="Gene3D" id="1.20.1250.20">
    <property type="entry name" value="MFS general substrate transporter like domains"/>
    <property type="match status" value="2"/>
</dbReference>
<dbReference type="Pfam" id="PF07690">
    <property type="entry name" value="MFS_1"/>
    <property type="match status" value="1"/>
</dbReference>
<dbReference type="Proteomes" id="UP000230233">
    <property type="component" value="Chromosome V"/>
</dbReference>
<proteinExistence type="predicted"/>
<dbReference type="SUPFAM" id="SSF103473">
    <property type="entry name" value="MFS general substrate transporter"/>
    <property type="match status" value="1"/>
</dbReference>
<keyword evidence="3" id="KW-1185">Reference proteome</keyword>
<dbReference type="EMBL" id="PDUG01000005">
    <property type="protein sequence ID" value="PIC24949.1"/>
    <property type="molecule type" value="Genomic_DNA"/>
</dbReference>
<dbReference type="OrthoDB" id="2985014at2759"/>
<keyword evidence="1" id="KW-0472">Membrane</keyword>
<dbReference type="STRING" id="1611254.A0A2G5TCL6"/>
<dbReference type="GO" id="GO:0016020">
    <property type="term" value="C:membrane"/>
    <property type="evidence" value="ECO:0007669"/>
    <property type="project" value="TreeGrafter"/>
</dbReference>
<evidence type="ECO:0000313" key="3">
    <source>
        <dbReference type="Proteomes" id="UP000230233"/>
    </source>
</evidence>
<feature type="transmembrane region" description="Helical" evidence="1">
    <location>
        <begin position="96"/>
        <end position="114"/>
    </location>
</feature>
<reference evidence="3" key="1">
    <citation type="submission" date="2017-10" db="EMBL/GenBank/DDBJ databases">
        <title>Rapid genome shrinkage in a self-fertile nematode reveals novel sperm competition proteins.</title>
        <authorList>
            <person name="Yin D."/>
            <person name="Schwarz E.M."/>
            <person name="Thomas C.G."/>
            <person name="Felde R.L."/>
            <person name="Korf I.F."/>
            <person name="Cutter A.D."/>
            <person name="Schartner C.M."/>
            <person name="Ralston E.J."/>
            <person name="Meyer B.J."/>
            <person name="Haag E.S."/>
        </authorList>
    </citation>
    <scope>NUCLEOTIDE SEQUENCE [LARGE SCALE GENOMIC DNA]</scope>
    <source>
        <strain evidence="3">JU1422</strain>
    </source>
</reference>
<feature type="transmembrane region" description="Helical" evidence="1">
    <location>
        <begin position="69"/>
        <end position="89"/>
    </location>
</feature>
<feature type="transmembrane region" description="Helical" evidence="1">
    <location>
        <begin position="281"/>
        <end position="302"/>
    </location>
</feature>
<feature type="transmembrane region" description="Helical" evidence="1">
    <location>
        <begin position="251"/>
        <end position="275"/>
    </location>
</feature>
<dbReference type="PANTHER" id="PTHR45757:SF14">
    <property type="entry name" value="MAJOR FACILITATOR SUPERFAMILY (MFS) PROFILE DOMAIN-CONTAINING PROTEIN"/>
    <property type="match status" value="1"/>
</dbReference>
<gene>
    <name evidence="2" type="primary">Cnig_chr_V.g18073</name>
    <name evidence="2" type="ORF">B9Z55_018073</name>
</gene>
<dbReference type="GO" id="GO:0022857">
    <property type="term" value="F:transmembrane transporter activity"/>
    <property type="evidence" value="ECO:0007669"/>
    <property type="project" value="InterPro"/>
</dbReference>
<evidence type="ECO:0000313" key="2">
    <source>
        <dbReference type="EMBL" id="PIC24949.1"/>
    </source>
</evidence>
<keyword evidence="1" id="KW-1133">Transmembrane helix</keyword>
<protein>
    <recommendedName>
        <fullName evidence="4">Major facilitator superfamily (MFS) profile domain-containing protein</fullName>
    </recommendedName>
</protein>
<organism evidence="2 3">
    <name type="scientific">Caenorhabditis nigoni</name>
    <dbReference type="NCBI Taxonomy" id="1611254"/>
    <lineage>
        <taxon>Eukaryota</taxon>
        <taxon>Metazoa</taxon>
        <taxon>Ecdysozoa</taxon>
        <taxon>Nematoda</taxon>
        <taxon>Chromadorea</taxon>
        <taxon>Rhabditida</taxon>
        <taxon>Rhabditina</taxon>
        <taxon>Rhabditomorpha</taxon>
        <taxon>Rhabditoidea</taxon>
        <taxon>Rhabditidae</taxon>
        <taxon>Peloderinae</taxon>
        <taxon>Caenorhabditis</taxon>
    </lineage>
</organism>
<dbReference type="InterPro" id="IPR036259">
    <property type="entry name" value="MFS_trans_sf"/>
</dbReference>
<feature type="transmembrane region" description="Helical" evidence="1">
    <location>
        <begin position="349"/>
        <end position="370"/>
    </location>
</feature>
<sequence>MSADSKPWGNYYRVIVVLVGFLCLTSICSNYIIINFTFICMKNDMSNAIPDSNGTLKSIYDYSSGEKKWILWAVALGTMIGTLPINVLYVKFGARFPFFLAGLTSIISTALIPWAAGFNYWILILLRFIQGLAYSADFAAIGLITVRWAPLTETATFIAVMTSFTGISSTATNSVTGVICESSLGWKWSYYLHAAVGLFLFCLWYIVYIDHPQDTKRVSCKELSKIEKSKSAAHLDKSTDVPYGKLLTSPVIWCVWLNAFFEMSAVIVCSTYMPIYFHEVLGFGVTETGFWVALVLFIWLPVRWVSAVMSDKMTCVGERAKMLMFNTVAVGGTGAFFAVIGFIPAENKYWSVAAFTMTMCCVGVNSGGFYKCGVLHARQYAHVVIAAIQWTKCVALFSAPAMVALFVTTESVRTQWIGVYLVFGGLMQITNLLSYCIFTDKPASWTNSDEKPVAGSKA</sequence>
<feature type="transmembrane region" description="Helical" evidence="1">
    <location>
        <begin position="382"/>
        <end position="405"/>
    </location>
</feature>
<keyword evidence="1" id="KW-0812">Transmembrane</keyword>
<evidence type="ECO:0000256" key="1">
    <source>
        <dbReference type="SAM" id="Phobius"/>
    </source>
</evidence>
<dbReference type="PANTHER" id="PTHR45757">
    <property type="entry name" value="PROTEIN CBG23364-RELATED"/>
    <property type="match status" value="1"/>
</dbReference>
<accession>A0A2G5TCL6</accession>
<feature type="transmembrane region" description="Helical" evidence="1">
    <location>
        <begin position="188"/>
        <end position="207"/>
    </location>
</feature>
<feature type="transmembrane region" description="Helical" evidence="1">
    <location>
        <begin position="120"/>
        <end position="144"/>
    </location>
</feature>
<feature type="transmembrane region" description="Helical" evidence="1">
    <location>
        <begin position="323"/>
        <end position="343"/>
    </location>
</feature>